<feature type="signal peptide" evidence="1">
    <location>
        <begin position="1"/>
        <end position="25"/>
    </location>
</feature>
<dbReference type="RefSeq" id="WP_210683318.1">
    <property type="nucleotide sequence ID" value="NZ_JAGMWN010000010.1"/>
</dbReference>
<dbReference type="AlphaFoldDB" id="A0A8J7S1Q2"/>
<comment type="caution">
    <text evidence="2">The sequence shown here is derived from an EMBL/GenBank/DDBJ whole genome shotgun (WGS) entry which is preliminary data.</text>
</comment>
<evidence type="ECO:0000313" key="2">
    <source>
        <dbReference type="EMBL" id="MBP5858737.1"/>
    </source>
</evidence>
<dbReference type="EMBL" id="JAGMWN010000010">
    <property type="protein sequence ID" value="MBP5858737.1"/>
    <property type="molecule type" value="Genomic_DNA"/>
</dbReference>
<proteinExistence type="predicted"/>
<feature type="chain" id="PRO_5035238638" evidence="1">
    <location>
        <begin position="26"/>
        <end position="262"/>
    </location>
</feature>
<dbReference type="Proteomes" id="UP000672602">
    <property type="component" value="Unassembled WGS sequence"/>
</dbReference>
<protein>
    <submittedName>
        <fullName evidence="2">Uncharacterized protein</fullName>
    </submittedName>
</protein>
<gene>
    <name evidence="2" type="ORF">KAJ83_17085</name>
</gene>
<evidence type="ECO:0000256" key="1">
    <source>
        <dbReference type="SAM" id="SignalP"/>
    </source>
</evidence>
<name>A0A8J7S1Q2_9PROT</name>
<accession>A0A8J7S1Q2</accession>
<reference evidence="2" key="1">
    <citation type="submission" date="2021-04" db="EMBL/GenBank/DDBJ databases">
        <authorList>
            <person name="Zhang D.-C."/>
        </authorList>
    </citation>
    <scope>NUCLEOTIDE SEQUENCE</scope>
    <source>
        <strain evidence="2">CGMCC 1.15697</strain>
    </source>
</reference>
<sequence length="262" mass="28526">MPETGTMRRKLAAALCVAIPAILSAVPASWDPAYAGSQPDPDARIGAHFFFRYLPEGTVADCLVTFSYDEARTDPDADLDDLGGIVYLAAFDYARAVDFRIPGIMRGSGRRISYVFPSGCDETVKMAGAIADRANESQSEIHVTLIAPDSDLLKEIGGQPMWKWQGFDPRELALRESAMASPCRPDGWREVASWYLGEAKKASIGKLKETGLLTRYKLISSLSDVLAGADTSDILAERYDSAEERAFVKAMLDAQLSATECN</sequence>
<keyword evidence="1" id="KW-0732">Signal</keyword>
<keyword evidence="3" id="KW-1185">Reference proteome</keyword>
<evidence type="ECO:0000313" key="3">
    <source>
        <dbReference type="Proteomes" id="UP000672602"/>
    </source>
</evidence>
<organism evidence="2 3">
    <name type="scientific">Marivibrio halodurans</name>
    <dbReference type="NCBI Taxonomy" id="2039722"/>
    <lineage>
        <taxon>Bacteria</taxon>
        <taxon>Pseudomonadati</taxon>
        <taxon>Pseudomonadota</taxon>
        <taxon>Alphaproteobacteria</taxon>
        <taxon>Rhodospirillales</taxon>
        <taxon>Rhodospirillaceae</taxon>
        <taxon>Marivibrio</taxon>
    </lineage>
</organism>